<dbReference type="OrthoDB" id="9764279at2"/>
<dbReference type="GO" id="GO:0000287">
    <property type="term" value="F:magnesium ion binding"/>
    <property type="evidence" value="ECO:0007669"/>
    <property type="project" value="InterPro"/>
</dbReference>
<evidence type="ECO:0000313" key="3">
    <source>
        <dbReference type="Proteomes" id="UP000199582"/>
    </source>
</evidence>
<dbReference type="InterPro" id="IPR020878">
    <property type="entry name" value="RuBisCo_large_chain_AS"/>
</dbReference>
<dbReference type="STRING" id="1287727.SAMN05443999_11851"/>
<dbReference type="AlphaFoldDB" id="A0A1H7X5D9"/>
<proteinExistence type="predicted"/>
<gene>
    <name evidence="2" type="ORF">SAMN05443999_11851</name>
</gene>
<organism evidence="2 3">
    <name type="scientific">Roseovarius azorensis</name>
    <dbReference type="NCBI Taxonomy" id="1287727"/>
    <lineage>
        <taxon>Bacteria</taxon>
        <taxon>Pseudomonadati</taxon>
        <taxon>Pseudomonadota</taxon>
        <taxon>Alphaproteobacteria</taxon>
        <taxon>Rhodobacterales</taxon>
        <taxon>Roseobacteraceae</taxon>
        <taxon>Roseovarius</taxon>
    </lineage>
</organism>
<dbReference type="Pfam" id="PF00016">
    <property type="entry name" value="RuBisCO_large"/>
    <property type="match status" value="1"/>
</dbReference>
<feature type="domain" description="Ribulose bisphosphate carboxylase large subunit C-terminal" evidence="1">
    <location>
        <begin position="4"/>
        <end position="88"/>
    </location>
</feature>
<name>A0A1H7X5D9_9RHOB</name>
<dbReference type="Proteomes" id="UP000199582">
    <property type="component" value="Unassembled WGS sequence"/>
</dbReference>
<dbReference type="RefSeq" id="WP_093039213.1">
    <property type="nucleotide sequence ID" value="NZ_FOAG01000018.1"/>
</dbReference>
<dbReference type="GO" id="GO:0016984">
    <property type="term" value="F:ribulose-bisphosphate carboxylase activity"/>
    <property type="evidence" value="ECO:0007669"/>
    <property type="project" value="InterPro"/>
</dbReference>
<dbReference type="InterPro" id="IPR000685">
    <property type="entry name" value="RuBisCO_lsu_C"/>
</dbReference>
<dbReference type="PROSITE" id="PS00157">
    <property type="entry name" value="RUBISCO_LARGE"/>
    <property type="match status" value="1"/>
</dbReference>
<dbReference type="InterPro" id="IPR036376">
    <property type="entry name" value="RuBisCO_lsu_C_sf"/>
</dbReference>
<keyword evidence="3" id="KW-1185">Reference proteome</keyword>
<dbReference type="EMBL" id="FOAG01000018">
    <property type="protein sequence ID" value="SEM28794.1"/>
    <property type="molecule type" value="Genomic_DNA"/>
</dbReference>
<sequence>MGGHEGPLIGTIIKPSVGLRPQETADLVQSLATAGIDFIKDDELQANGPNCPLAERVALVMAALNRHAERTGKRVIYAFNISGEVDEMRQTCPRDGNFPQTVYHVTAMTACAGLIIGIRA</sequence>
<protein>
    <submittedName>
        <fullName evidence="2">Ribulose-bisphosphate carboxylase large chain</fullName>
    </submittedName>
</protein>
<dbReference type="SUPFAM" id="SSF51649">
    <property type="entry name" value="RuBisCo, C-terminal domain"/>
    <property type="match status" value="1"/>
</dbReference>
<accession>A0A1H7X5D9</accession>
<reference evidence="2 3" key="1">
    <citation type="submission" date="2016-10" db="EMBL/GenBank/DDBJ databases">
        <authorList>
            <person name="de Groot N.N."/>
        </authorList>
    </citation>
    <scope>NUCLEOTIDE SEQUENCE [LARGE SCALE GENOMIC DNA]</scope>
    <source>
        <strain evidence="2 3">DSM 100674</strain>
    </source>
</reference>
<evidence type="ECO:0000259" key="1">
    <source>
        <dbReference type="Pfam" id="PF00016"/>
    </source>
</evidence>
<dbReference type="GO" id="GO:0015977">
    <property type="term" value="P:carbon fixation"/>
    <property type="evidence" value="ECO:0007669"/>
    <property type="project" value="InterPro"/>
</dbReference>
<evidence type="ECO:0000313" key="2">
    <source>
        <dbReference type="EMBL" id="SEM28794.1"/>
    </source>
</evidence>
<dbReference type="Gene3D" id="3.20.20.110">
    <property type="entry name" value="Ribulose bisphosphate carboxylase, large subunit, C-terminal domain"/>
    <property type="match status" value="1"/>
</dbReference>